<dbReference type="InterPro" id="IPR026669">
    <property type="entry name" value="Arsenite_MeTrfase-like"/>
</dbReference>
<dbReference type="CDD" id="cd02440">
    <property type="entry name" value="AdoMet_MTases"/>
    <property type="match status" value="1"/>
</dbReference>
<dbReference type="InterPro" id="IPR029063">
    <property type="entry name" value="SAM-dependent_MTases_sf"/>
</dbReference>
<evidence type="ECO:0000256" key="8">
    <source>
        <dbReference type="ARBA" id="ARBA00048428"/>
    </source>
</evidence>
<dbReference type="InterPro" id="IPR025714">
    <property type="entry name" value="Methyltranfer_dom"/>
</dbReference>
<keyword evidence="2" id="KW-0949">S-adenosyl-L-methionine</keyword>
<evidence type="ECO:0000256" key="6">
    <source>
        <dbReference type="ARBA" id="ARBA00047941"/>
    </source>
</evidence>
<evidence type="ECO:0000256" key="2">
    <source>
        <dbReference type="ARBA" id="ARBA00022691"/>
    </source>
</evidence>
<keyword evidence="1" id="KW-0808">Transferase</keyword>
<organism evidence="10 11">
    <name type="scientific">Canariomyces notabilis</name>
    <dbReference type="NCBI Taxonomy" id="2074819"/>
    <lineage>
        <taxon>Eukaryota</taxon>
        <taxon>Fungi</taxon>
        <taxon>Dikarya</taxon>
        <taxon>Ascomycota</taxon>
        <taxon>Pezizomycotina</taxon>
        <taxon>Sordariomycetes</taxon>
        <taxon>Sordariomycetidae</taxon>
        <taxon>Sordariales</taxon>
        <taxon>Chaetomiaceae</taxon>
        <taxon>Canariomyces</taxon>
    </lineage>
</organism>
<accession>A0AAN6TD46</accession>
<evidence type="ECO:0000256" key="4">
    <source>
        <dbReference type="ARBA" id="ARBA00034521"/>
    </source>
</evidence>
<evidence type="ECO:0000256" key="7">
    <source>
        <dbReference type="ARBA" id="ARBA00047943"/>
    </source>
</evidence>
<evidence type="ECO:0000313" key="11">
    <source>
        <dbReference type="Proteomes" id="UP001302812"/>
    </source>
</evidence>
<comment type="catalytic activity">
    <reaction evidence="6">
        <text>arsenic triglutathione + [thioredoxin]-dithiol + S-adenosyl-L-methionine + 2 H2O = methylarsonous acid + [thioredoxin]-disulfide + 3 glutathione + S-adenosyl-L-homocysteine + H(+)</text>
        <dbReference type="Rhea" id="RHEA:69460"/>
        <dbReference type="Rhea" id="RHEA-COMP:10698"/>
        <dbReference type="Rhea" id="RHEA-COMP:10700"/>
        <dbReference type="ChEBI" id="CHEBI:15377"/>
        <dbReference type="ChEBI" id="CHEBI:15378"/>
        <dbReference type="ChEBI" id="CHEBI:17826"/>
        <dbReference type="ChEBI" id="CHEBI:29950"/>
        <dbReference type="ChEBI" id="CHEBI:50058"/>
        <dbReference type="ChEBI" id="CHEBI:57856"/>
        <dbReference type="ChEBI" id="CHEBI:57925"/>
        <dbReference type="ChEBI" id="CHEBI:59789"/>
        <dbReference type="ChEBI" id="CHEBI:183640"/>
        <dbReference type="EC" id="2.1.1.137"/>
    </reaction>
</comment>
<evidence type="ECO:0000313" key="10">
    <source>
        <dbReference type="EMBL" id="KAK4112219.1"/>
    </source>
</evidence>
<dbReference type="GeneID" id="89936791"/>
<reference evidence="10" key="2">
    <citation type="submission" date="2023-05" db="EMBL/GenBank/DDBJ databases">
        <authorList>
            <consortium name="Lawrence Berkeley National Laboratory"/>
            <person name="Steindorff A."/>
            <person name="Hensen N."/>
            <person name="Bonometti L."/>
            <person name="Westerberg I."/>
            <person name="Brannstrom I.O."/>
            <person name="Guillou S."/>
            <person name="Cros-Aarteil S."/>
            <person name="Calhoun S."/>
            <person name="Haridas S."/>
            <person name="Kuo A."/>
            <person name="Mondo S."/>
            <person name="Pangilinan J."/>
            <person name="Riley R."/>
            <person name="Labutti K."/>
            <person name="Andreopoulos B."/>
            <person name="Lipzen A."/>
            <person name="Chen C."/>
            <person name="Yanf M."/>
            <person name="Daum C."/>
            <person name="Ng V."/>
            <person name="Clum A."/>
            <person name="Ohm R."/>
            <person name="Martin F."/>
            <person name="Silar P."/>
            <person name="Natvig D."/>
            <person name="Lalanne C."/>
            <person name="Gautier V."/>
            <person name="Ament-Velasquez S.L."/>
            <person name="Kruys A."/>
            <person name="Hutchinson M.I."/>
            <person name="Powell A.J."/>
            <person name="Barry K."/>
            <person name="Miller A.N."/>
            <person name="Grigoriev I.V."/>
            <person name="Debuchy R."/>
            <person name="Gladieux P."/>
            <person name="Thoren M.H."/>
            <person name="Johannesson H."/>
        </authorList>
    </citation>
    <scope>NUCLEOTIDE SEQUENCE</scope>
    <source>
        <strain evidence="10">CBS 508.74</strain>
    </source>
</reference>
<evidence type="ECO:0000256" key="5">
    <source>
        <dbReference type="ARBA" id="ARBA00034545"/>
    </source>
</evidence>
<evidence type="ECO:0000256" key="3">
    <source>
        <dbReference type="ARBA" id="ARBA00034487"/>
    </source>
</evidence>
<gene>
    <name evidence="10" type="ORF">N656DRAFT_732439</name>
</gene>
<comment type="catalytic activity">
    <reaction evidence="7">
        <text>arsenic triglutathione + 2 [thioredoxin]-dithiol + 2 S-adenosyl-L-methionine + H2O = dimethylarsinous acid + 2 [thioredoxin]-disulfide + 3 glutathione + 2 S-adenosyl-L-homocysteine + 2 H(+)</text>
        <dbReference type="Rhea" id="RHEA:69464"/>
        <dbReference type="Rhea" id="RHEA-COMP:10698"/>
        <dbReference type="Rhea" id="RHEA-COMP:10700"/>
        <dbReference type="ChEBI" id="CHEBI:15377"/>
        <dbReference type="ChEBI" id="CHEBI:15378"/>
        <dbReference type="ChEBI" id="CHEBI:23808"/>
        <dbReference type="ChEBI" id="CHEBI:29950"/>
        <dbReference type="ChEBI" id="CHEBI:50058"/>
        <dbReference type="ChEBI" id="CHEBI:57856"/>
        <dbReference type="ChEBI" id="CHEBI:57925"/>
        <dbReference type="ChEBI" id="CHEBI:59789"/>
        <dbReference type="ChEBI" id="CHEBI:183640"/>
        <dbReference type="EC" id="2.1.1.137"/>
    </reaction>
</comment>
<keyword evidence="11" id="KW-1185">Reference proteome</keyword>
<evidence type="ECO:0000259" key="9">
    <source>
        <dbReference type="Pfam" id="PF13847"/>
    </source>
</evidence>
<dbReference type="RefSeq" id="XP_064669789.1">
    <property type="nucleotide sequence ID" value="XM_064812666.1"/>
</dbReference>
<dbReference type="EC" id="2.1.1.137" evidence="4"/>
<sequence length="326" mass="33636">MANTDSAKIYDQVREHYSSASRSTSIKYGETVAKSFGYSAEELASIPQDSNLGLSCGNPLAIASLKEGETVVDLGSGAGFDVFLAATKLGPSGRAIGIDINDDMLARANRIKSTTANNDNITFIKGNITSVPLPAETADCIISNCVINLVPRADKPAVFREMHRLLKKGGRVAVSDILAKKALPEKLSADVAMYVGCIAGASQVEEYEAWLREAGFQDVVIVDTGADLNVYLETGADGKKKGACCAPAASPAPDSGEGGRCCDPVPGSGCCSSEPAAPDAAASAACCAPAEATTPADGFAIPAGVVPEKTDLNEFVGSYKIFAVKS</sequence>
<dbReference type="AlphaFoldDB" id="A0AAN6TD46"/>
<dbReference type="Proteomes" id="UP001302812">
    <property type="component" value="Unassembled WGS sequence"/>
</dbReference>
<comment type="similarity">
    <text evidence="3">Belongs to the methyltransferase superfamily. Arsenite methyltransferase family.</text>
</comment>
<dbReference type="GO" id="GO:0030791">
    <property type="term" value="F:arsenite methyltransferase activity"/>
    <property type="evidence" value="ECO:0007669"/>
    <property type="project" value="UniProtKB-EC"/>
</dbReference>
<dbReference type="PANTHER" id="PTHR43675">
    <property type="entry name" value="ARSENITE METHYLTRANSFERASE"/>
    <property type="match status" value="1"/>
</dbReference>
<dbReference type="Gene3D" id="3.40.50.150">
    <property type="entry name" value="Vaccinia Virus protein VP39"/>
    <property type="match status" value="1"/>
</dbReference>
<protein>
    <recommendedName>
        <fullName evidence="5">Arsenite methyltransferase</fullName>
        <ecNumber evidence="4">2.1.1.137</ecNumber>
    </recommendedName>
</protein>
<comment type="caution">
    <text evidence="10">The sequence shown here is derived from an EMBL/GenBank/DDBJ whole genome shotgun (WGS) entry which is preliminary data.</text>
</comment>
<feature type="domain" description="Methyltransferase" evidence="9">
    <location>
        <begin position="66"/>
        <end position="215"/>
    </location>
</feature>
<dbReference type="Pfam" id="PF13847">
    <property type="entry name" value="Methyltransf_31"/>
    <property type="match status" value="1"/>
</dbReference>
<name>A0AAN6TD46_9PEZI</name>
<dbReference type="PANTHER" id="PTHR43675:SF8">
    <property type="entry name" value="ARSENITE METHYLTRANSFERASE"/>
    <property type="match status" value="1"/>
</dbReference>
<evidence type="ECO:0000256" key="1">
    <source>
        <dbReference type="ARBA" id="ARBA00022679"/>
    </source>
</evidence>
<dbReference type="SUPFAM" id="SSF53335">
    <property type="entry name" value="S-adenosyl-L-methionine-dependent methyltransferases"/>
    <property type="match status" value="1"/>
</dbReference>
<dbReference type="EMBL" id="MU853343">
    <property type="protein sequence ID" value="KAK4112219.1"/>
    <property type="molecule type" value="Genomic_DNA"/>
</dbReference>
<comment type="catalytic activity">
    <reaction evidence="8">
        <text>arsenic triglutathione + 3 [thioredoxin]-dithiol + 3 S-adenosyl-L-methionine = trimethylarsine + 3 [thioredoxin]-disulfide + 3 glutathione + 3 S-adenosyl-L-homocysteine + 3 H(+)</text>
        <dbReference type="Rhea" id="RHEA:69432"/>
        <dbReference type="Rhea" id="RHEA-COMP:10698"/>
        <dbReference type="Rhea" id="RHEA-COMP:10700"/>
        <dbReference type="ChEBI" id="CHEBI:15378"/>
        <dbReference type="ChEBI" id="CHEBI:27130"/>
        <dbReference type="ChEBI" id="CHEBI:29950"/>
        <dbReference type="ChEBI" id="CHEBI:50058"/>
        <dbReference type="ChEBI" id="CHEBI:57856"/>
        <dbReference type="ChEBI" id="CHEBI:57925"/>
        <dbReference type="ChEBI" id="CHEBI:59789"/>
        <dbReference type="ChEBI" id="CHEBI:183640"/>
        <dbReference type="EC" id="2.1.1.137"/>
    </reaction>
</comment>
<proteinExistence type="inferred from homology"/>
<reference evidence="10" key="1">
    <citation type="journal article" date="2023" name="Mol. Phylogenet. Evol.">
        <title>Genome-scale phylogeny and comparative genomics of the fungal order Sordariales.</title>
        <authorList>
            <person name="Hensen N."/>
            <person name="Bonometti L."/>
            <person name="Westerberg I."/>
            <person name="Brannstrom I.O."/>
            <person name="Guillou S."/>
            <person name="Cros-Aarteil S."/>
            <person name="Calhoun S."/>
            <person name="Haridas S."/>
            <person name="Kuo A."/>
            <person name="Mondo S."/>
            <person name="Pangilinan J."/>
            <person name="Riley R."/>
            <person name="LaButti K."/>
            <person name="Andreopoulos B."/>
            <person name="Lipzen A."/>
            <person name="Chen C."/>
            <person name="Yan M."/>
            <person name="Daum C."/>
            <person name="Ng V."/>
            <person name="Clum A."/>
            <person name="Steindorff A."/>
            <person name="Ohm R.A."/>
            <person name="Martin F."/>
            <person name="Silar P."/>
            <person name="Natvig D.O."/>
            <person name="Lalanne C."/>
            <person name="Gautier V."/>
            <person name="Ament-Velasquez S.L."/>
            <person name="Kruys A."/>
            <person name="Hutchinson M.I."/>
            <person name="Powell A.J."/>
            <person name="Barry K."/>
            <person name="Miller A.N."/>
            <person name="Grigoriev I.V."/>
            <person name="Debuchy R."/>
            <person name="Gladieux P."/>
            <person name="Hiltunen Thoren M."/>
            <person name="Johannesson H."/>
        </authorList>
    </citation>
    <scope>NUCLEOTIDE SEQUENCE</scope>
    <source>
        <strain evidence="10">CBS 508.74</strain>
    </source>
</reference>